<dbReference type="AlphaFoldDB" id="A0AAD7CEK5"/>
<dbReference type="SUPFAM" id="SSF56112">
    <property type="entry name" value="Protein kinase-like (PK-like)"/>
    <property type="match status" value="1"/>
</dbReference>
<accession>A0AAD7CEK5</accession>
<dbReference type="Gene3D" id="1.10.510.10">
    <property type="entry name" value="Transferase(Phosphotransferase) domain 1"/>
    <property type="match status" value="1"/>
</dbReference>
<keyword evidence="2" id="KW-1185">Reference proteome</keyword>
<organism evidence="1 2">
    <name type="scientific">Roridomyces roridus</name>
    <dbReference type="NCBI Taxonomy" id="1738132"/>
    <lineage>
        <taxon>Eukaryota</taxon>
        <taxon>Fungi</taxon>
        <taxon>Dikarya</taxon>
        <taxon>Basidiomycota</taxon>
        <taxon>Agaricomycotina</taxon>
        <taxon>Agaricomycetes</taxon>
        <taxon>Agaricomycetidae</taxon>
        <taxon>Agaricales</taxon>
        <taxon>Marasmiineae</taxon>
        <taxon>Mycenaceae</taxon>
        <taxon>Roridomyces</taxon>
    </lineage>
</organism>
<evidence type="ECO:0000313" key="2">
    <source>
        <dbReference type="Proteomes" id="UP001221142"/>
    </source>
</evidence>
<proteinExistence type="predicted"/>
<protein>
    <recommendedName>
        <fullName evidence="3">Protein kinase domain-containing protein</fullName>
    </recommendedName>
</protein>
<comment type="caution">
    <text evidence="1">The sequence shown here is derived from an EMBL/GenBank/DDBJ whole genome shotgun (WGS) entry which is preliminary data.</text>
</comment>
<dbReference type="InterPro" id="IPR011009">
    <property type="entry name" value="Kinase-like_dom_sf"/>
</dbReference>
<reference evidence="1" key="1">
    <citation type="submission" date="2023-03" db="EMBL/GenBank/DDBJ databases">
        <title>Massive genome expansion in bonnet fungi (Mycena s.s.) driven by repeated elements and novel gene families across ecological guilds.</title>
        <authorList>
            <consortium name="Lawrence Berkeley National Laboratory"/>
            <person name="Harder C.B."/>
            <person name="Miyauchi S."/>
            <person name="Viragh M."/>
            <person name="Kuo A."/>
            <person name="Thoen E."/>
            <person name="Andreopoulos B."/>
            <person name="Lu D."/>
            <person name="Skrede I."/>
            <person name="Drula E."/>
            <person name="Henrissat B."/>
            <person name="Morin E."/>
            <person name="Kohler A."/>
            <person name="Barry K."/>
            <person name="LaButti K."/>
            <person name="Morin E."/>
            <person name="Salamov A."/>
            <person name="Lipzen A."/>
            <person name="Mereny Z."/>
            <person name="Hegedus B."/>
            <person name="Baldrian P."/>
            <person name="Stursova M."/>
            <person name="Weitz H."/>
            <person name="Taylor A."/>
            <person name="Grigoriev I.V."/>
            <person name="Nagy L.G."/>
            <person name="Martin F."/>
            <person name="Kauserud H."/>
        </authorList>
    </citation>
    <scope>NUCLEOTIDE SEQUENCE</scope>
    <source>
        <strain evidence="1">9284</strain>
    </source>
</reference>
<evidence type="ECO:0000313" key="1">
    <source>
        <dbReference type="EMBL" id="KAJ7647020.1"/>
    </source>
</evidence>
<gene>
    <name evidence="1" type="ORF">FB45DRAFT_186684</name>
</gene>
<sequence length="320" mass="36337">MTTLAFSCPLISDKIFNRKPEAPFRLQRVGDCTLAAQEWTVDAVNTVTRDWICPISSSCYIFRAQVKRPNDHPLDVVLKMDISGWRREALTHEAEIYQGAARDLCGDVIPAFYGCFQAEMKSMIVTCLVLEDCGEPMKKPVDKMNGDFQIELLQTVNRLHKKGLAHGDLYPRNILVAEGHPVLIDLEMSTPHQCGLRMKLIPGAMAPSQQEFGCDELHDLICRMGLWRSNVLSFCEAYVAKNCIESVEELKSYIPTEDPKYRPAFEKKAEFLWEMILEERRLTYGTDKDPWDQKRVDYVVRGKGPETSDVSTSVLAEPLA</sequence>
<evidence type="ECO:0008006" key="3">
    <source>
        <dbReference type="Google" id="ProtNLM"/>
    </source>
</evidence>
<dbReference type="EMBL" id="JARKIF010000002">
    <property type="protein sequence ID" value="KAJ7647020.1"/>
    <property type="molecule type" value="Genomic_DNA"/>
</dbReference>
<name>A0AAD7CEK5_9AGAR</name>
<dbReference type="Proteomes" id="UP001221142">
    <property type="component" value="Unassembled WGS sequence"/>
</dbReference>
<dbReference type="Pfam" id="PF06293">
    <property type="entry name" value="Kdo"/>
    <property type="match status" value="1"/>
</dbReference>